<evidence type="ECO:0000313" key="1">
    <source>
        <dbReference type="Proteomes" id="UP000095283"/>
    </source>
</evidence>
<proteinExistence type="predicted"/>
<evidence type="ECO:0000313" key="2">
    <source>
        <dbReference type="WBParaSite" id="Hba_05936"/>
    </source>
</evidence>
<name>A0A1I7WLB6_HETBA</name>
<dbReference type="AlphaFoldDB" id="A0A1I7WLB6"/>
<dbReference type="Proteomes" id="UP000095283">
    <property type="component" value="Unplaced"/>
</dbReference>
<accession>A0A1I7WLB6</accession>
<reference evidence="2" key="1">
    <citation type="submission" date="2016-11" db="UniProtKB">
        <authorList>
            <consortium name="WormBaseParasite"/>
        </authorList>
    </citation>
    <scope>IDENTIFICATION</scope>
</reference>
<sequence length="114" mass="12923">MEYSVLSFYDIAVVSEDWYSLYLHNSSVGELLYPFILDNDVSGQTLNDVMMEAGENGGAVCAALLTLGAIVPSRENNLRRRFSRRNSFFINFDAVGTHTFNSLFAEAREEENRR</sequence>
<dbReference type="WBParaSite" id="Hba_05936">
    <property type="protein sequence ID" value="Hba_05936"/>
    <property type="gene ID" value="Hba_05936"/>
</dbReference>
<protein>
    <submittedName>
        <fullName evidence="2">ANK_REP_REGION domain-containing protein</fullName>
    </submittedName>
</protein>
<keyword evidence="1" id="KW-1185">Reference proteome</keyword>
<organism evidence="1 2">
    <name type="scientific">Heterorhabditis bacteriophora</name>
    <name type="common">Entomopathogenic nematode worm</name>
    <dbReference type="NCBI Taxonomy" id="37862"/>
    <lineage>
        <taxon>Eukaryota</taxon>
        <taxon>Metazoa</taxon>
        <taxon>Ecdysozoa</taxon>
        <taxon>Nematoda</taxon>
        <taxon>Chromadorea</taxon>
        <taxon>Rhabditida</taxon>
        <taxon>Rhabditina</taxon>
        <taxon>Rhabditomorpha</taxon>
        <taxon>Strongyloidea</taxon>
        <taxon>Heterorhabditidae</taxon>
        <taxon>Heterorhabditis</taxon>
    </lineage>
</organism>